<comment type="caution">
    <text evidence="1">The sequence shown here is derived from an EMBL/GenBank/DDBJ whole genome shotgun (WGS) entry which is preliminary data.</text>
</comment>
<gene>
    <name evidence="1" type="ORF">S01H1_68804</name>
</gene>
<accession>X0XED1</accession>
<reference evidence="1" key="1">
    <citation type="journal article" date="2014" name="Front. Microbiol.">
        <title>High frequency of phylogenetically diverse reductive dehalogenase-homologous genes in deep subseafloor sedimentary metagenomes.</title>
        <authorList>
            <person name="Kawai M."/>
            <person name="Futagami T."/>
            <person name="Toyoda A."/>
            <person name="Takaki Y."/>
            <person name="Nishi S."/>
            <person name="Hori S."/>
            <person name="Arai W."/>
            <person name="Tsubouchi T."/>
            <person name="Morono Y."/>
            <person name="Uchiyama I."/>
            <person name="Ito T."/>
            <person name="Fujiyama A."/>
            <person name="Inagaki F."/>
            <person name="Takami H."/>
        </authorList>
    </citation>
    <scope>NUCLEOTIDE SEQUENCE</scope>
    <source>
        <strain evidence="1">Expedition CK06-06</strain>
    </source>
</reference>
<organism evidence="1">
    <name type="scientific">marine sediment metagenome</name>
    <dbReference type="NCBI Taxonomy" id="412755"/>
    <lineage>
        <taxon>unclassified sequences</taxon>
        <taxon>metagenomes</taxon>
        <taxon>ecological metagenomes</taxon>
    </lineage>
</organism>
<dbReference type="AlphaFoldDB" id="X0XED1"/>
<sequence length="69" mass="8120">MHIITTRNDLAYILLFIDEEDGAGKMMLHKSIYGEVQNGSLISTYYIFYFYFSESHYPESKTLTRRKAT</sequence>
<name>X0XED1_9ZZZZ</name>
<evidence type="ECO:0000313" key="1">
    <source>
        <dbReference type="EMBL" id="GAG34983.1"/>
    </source>
</evidence>
<protein>
    <submittedName>
        <fullName evidence="1">Uncharacterized protein</fullName>
    </submittedName>
</protein>
<dbReference type="EMBL" id="BARS01045640">
    <property type="protein sequence ID" value="GAG34983.1"/>
    <property type="molecule type" value="Genomic_DNA"/>
</dbReference>
<proteinExistence type="predicted"/>